<evidence type="ECO:0000313" key="6">
    <source>
        <dbReference type="EMBL" id="ELU17930.1"/>
    </source>
</evidence>
<feature type="transmembrane region" description="Helical" evidence="4">
    <location>
        <begin position="45"/>
        <end position="67"/>
    </location>
</feature>
<organism evidence="6">
    <name type="scientific">Capitella teleta</name>
    <name type="common">Polychaete worm</name>
    <dbReference type="NCBI Taxonomy" id="283909"/>
    <lineage>
        <taxon>Eukaryota</taxon>
        <taxon>Metazoa</taxon>
        <taxon>Spiralia</taxon>
        <taxon>Lophotrochozoa</taxon>
        <taxon>Annelida</taxon>
        <taxon>Polychaeta</taxon>
        <taxon>Sedentaria</taxon>
        <taxon>Scolecida</taxon>
        <taxon>Capitellidae</taxon>
        <taxon>Capitella</taxon>
    </lineage>
</organism>
<evidence type="ECO:0000256" key="2">
    <source>
        <dbReference type="ARBA" id="ARBA00022679"/>
    </source>
</evidence>
<dbReference type="GO" id="GO:0016746">
    <property type="term" value="F:acyltransferase activity"/>
    <property type="evidence" value="ECO:0007669"/>
    <property type="project" value="UniProtKB-KW"/>
</dbReference>
<feature type="transmembrane region" description="Helical" evidence="4">
    <location>
        <begin position="325"/>
        <end position="345"/>
    </location>
</feature>
<evidence type="ECO:0000256" key="3">
    <source>
        <dbReference type="ARBA" id="ARBA00023315"/>
    </source>
</evidence>
<feature type="transmembrane region" description="Helical" evidence="4">
    <location>
        <begin position="298"/>
        <end position="319"/>
    </location>
</feature>
<keyword evidence="4" id="KW-1133">Transmembrane helix</keyword>
<keyword evidence="4" id="KW-0472">Membrane</keyword>
<dbReference type="InterPro" id="IPR032098">
    <property type="entry name" value="Acyltransf_C"/>
</dbReference>
<feature type="transmembrane region" description="Helical" evidence="4">
    <location>
        <begin position="7"/>
        <end position="33"/>
    </location>
</feature>
<dbReference type="EnsemblMetazoa" id="CapteT172905">
    <property type="protein sequence ID" value="CapteP172905"/>
    <property type="gene ID" value="CapteG172905"/>
</dbReference>
<dbReference type="GO" id="GO:0005783">
    <property type="term" value="C:endoplasmic reticulum"/>
    <property type="evidence" value="ECO:0007669"/>
    <property type="project" value="TreeGrafter"/>
</dbReference>
<dbReference type="CDD" id="cd07990">
    <property type="entry name" value="LPLAT_LCLAT1-like"/>
    <property type="match status" value="1"/>
</dbReference>
<proteinExistence type="inferred from homology"/>
<evidence type="ECO:0000256" key="4">
    <source>
        <dbReference type="SAM" id="Phobius"/>
    </source>
</evidence>
<dbReference type="PANTHER" id="PTHR10983:SF16">
    <property type="entry name" value="LYSOCARDIOLIPIN ACYLTRANSFERASE 1"/>
    <property type="match status" value="1"/>
</dbReference>
<dbReference type="Pfam" id="PF16076">
    <property type="entry name" value="Acyltransf_C"/>
    <property type="match status" value="1"/>
</dbReference>
<dbReference type="Proteomes" id="UP000014760">
    <property type="component" value="Unassembled WGS sequence"/>
</dbReference>
<keyword evidence="2" id="KW-0808">Transferase</keyword>
<evidence type="ECO:0000313" key="7">
    <source>
        <dbReference type="EnsemblMetazoa" id="CapteP172905"/>
    </source>
</evidence>
<keyword evidence="3" id="KW-0012">Acyltransferase</keyword>
<keyword evidence="4" id="KW-0812">Transmembrane</keyword>
<reference evidence="8" key="1">
    <citation type="submission" date="2012-12" db="EMBL/GenBank/DDBJ databases">
        <authorList>
            <person name="Hellsten U."/>
            <person name="Grimwood J."/>
            <person name="Chapman J.A."/>
            <person name="Shapiro H."/>
            <person name="Aerts A."/>
            <person name="Otillar R.P."/>
            <person name="Terry A.Y."/>
            <person name="Boore J.L."/>
            <person name="Simakov O."/>
            <person name="Marletaz F."/>
            <person name="Cho S.-J."/>
            <person name="Edsinger-Gonzales E."/>
            <person name="Havlak P."/>
            <person name="Kuo D.-H."/>
            <person name="Larsson T."/>
            <person name="Lv J."/>
            <person name="Arendt D."/>
            <person name="Savage R."/>
            <person name="Osoegawa K."/>
            <person name="de Jong P."/>
            <person name="Lindberg D.R."/>
            <person name="Seaver E.C."/>
            <person name="Weisblat D.A."/>
            <person name="Putnam N.H."/>
            <person name="Grigoriev I.V."/>
            <person name="Rokhsar D.S."/>
        </authorList>
    </citation>
    <scope>NUCLEOTIDE SEQUENCE</scope>
    <source>
        <strain evidence="8">I ESC-2004</strain>
    </source>
</reference>
<dbReference type="OMA" id="VANHVAW"/>
<dbReference type="AlphaFoldDB" id="R7VLU9"/>
<dbReference type="SMART" id="SM00563">
    <property type="entry name" value="PlsC"/>
    <property type="match status" value="1"/>
</dbReference>
<protein>
    <recommendedName>
        <fullName evidence="5">Phospholipid/glycerol acyltransferase domain-containing protein</fullName>
    </recommendedName>
</protein>
<dbReference type="GO" id="GO:0036149">
    <property type="term" value="P:phosphatidylinositol acyl-chain remodeling"/>
    <property type="evidence" value="ECO:0007669"/>
    <property type="project" value="TreeGrafter"/>
</dbReference>
<dbReference type="EMBL" id="AMQN01003927">
    <property type="status" value="NOT_ANNOTATED_CDS"/>
    <property type="molecule type" value="Genomic_DNA"/>
</dbReference>
<keyword evidence="8" id="KW-1185">Reference proteome</keyword>
<evidence type="ECO:0000256" key="1">
    <source>
        <dbReference type="ARBA" id="ARBA00008655"/>
    </source>
</evidence>
<accession>R7VLU9</accession>
<evidence type="ECO:0000313" key="8">
    <source>
        <dbReference type="Proteomes" id="UP000014760"/>
    </source>
</evidence>
<comment type="similarity">
    <text evidence="1">Belongs to the 1-acyl-sn-glycerol-3-phosphate acyltransferase family.</text>
</comment>
<dbReference type="PANTHER" id="PTHR10983">
    <property type="entry name" value="1-ACYLGLYCEROL-3-PHOSPHATE ACYLTRANSFERASE-RELATED"/>
    <property type="match status" value="1"/>
</dbReference>
<gene>
    <name evidence="6" type="ORF">CAPTEDRAFT_172905</name>
</gene>
<dbReference type="OrthoDB" id="186786at2759"/>
<dbReference type="HOGENOM" id="CLU_041844_4_0_1"/>
<evidence type="ECO:0000259" key="5">
    <source>
        <dbReference type="SMART" id="SM00563"/>
    </source>
</evidence>
<dbReference type="EMBL" id="KB292234">
    <property type="protein sequence ID" value="ELU17930.1"/>
    <property type="molecule type" value="Genomic_DNA"/>
</dbReference>
<dbReference type="STRING" id="283909.R7VLU9"/>
<reference evidence="7" key="3">
    <citation type="submission" date="2015-06" db="UniProtKB">
        <authorList>
            <consortium name="EnsemblMetazoa"/>
        </authorList>
    </citation>
    <scope>IDENTIFICATION</scope>
</reference>
<sequence>MVLRGLFFVLLVLISSLLGVTFFHSFLLLLLFLSPCLHRCLVDAIIASWLVFCSALLECFLGMRVVISGDEIRSNEASLLLMNHRTRLDWMYLWSVLLRQSGVKMEKIILKTPLKLIPGAGWAMQVGGFLFINRKWEEDKLILDKMLDYYADLNHKTQILLFPEGTDLTERTLSYSDRFAAKNGLQPYKFCLHPRTTGFVHLVQQMQCNKHLDAIYDISIAYPDTFPQNEPDLILGEFPSEVHFHIKRHEASSLPSSPDDLAAWCAAIWRQKEEVLKNFAQTKRFTDEPSSPDRGPRFLFYATMVSWLVSVWAISWLLWSSSLAFWLAALQVAFFVYMGHFYGGFELFQADYYNRFFNRKKHS</sequence>
<feature type="domain" description="Phospholipid/glycerol acyltransferase" evidence="5">
    <location>
        <begin position="78"/>
        <end position="200"/>
    </location>
</feature>
<reference evidence="6 8" key="2">
    <citation type="journal article" date="2013" name="Nature">
        <title>Insights into bilaterian evolution from three spiralian genomes.</title>
        <authorList>
            <person name="Simakov O."/>
            <person name="Marletaz F."/>
            <person name="Cho S.J."/>
            <person name="Edsinger-Gonzales E."/>
            <person name="Havlak P."/>
            <person name="Hellsten U."/>
            <person name="Kuo D.H."/>
            <person name="Larsson T."/>
            <person name="Lv J."/>
            <person name="Arendt D."/>
            <person name="Savage R."/>
            <person name="Osoegawa K."/>
            <person name="de Jong P."/>
            <person name="Grimwood J."/>
            <person name="Chapman J.A."/>
            <person name="Shapiro H."/>
            <person name="Aerts A."/>
            <person name="Otillar R.P."/>
            <person name="Terry A.Y."/>
            <person name="Boore J.L."/>
            <person name="Grigoriev I.V."/>
            <person name="Lindberg D.R."/>
            <person name="Seaver E.C."/>
            <person name="Weisblat D.A."/>
            <person name="Putnam N.H."/>
            <person name="Rokhsar D.S."/>
        </authorList>
    </citation>
    <scope>NUCLEOTIDE SEQUENCE</scope>
    <source>
        <strain evidence="6 8">I ESC-2004</strain>
    </source>
</reference>
<dbReference type="SUPFAM" id="SSF69593">
    <property type="entry name" value="Glycerol-3-phosphate (1)-acyltransferase"/>
    <property type="match status" value="1"/>
</dbReference>
<dbReference type="InterPro" id="IPR002123">
    <property type="entry name" value="Plipid/glycerol_acylTrfase"/>
</dbReference>
<dbReference type="Pfam" id="PF01553">
    <property type="entry name" value="Acyltransferase"/>
    <property type="match status" value="1"/>
</dbReference>
<name>R7VLU9_CAPTE</name>